<dbReference type="Proteomes" id="UP000692954">
    <property type="component" value="Unassembled WGS sequence"/>
</dbReference>
<evidence type="ECO:0000256" key="9">
    <source>
        <dbReference type="SAM" id="Phobius"/>
    </source>
</evidence>
<evidence type="ECO:0000259" key="12">
    <source>
        <dbReference type="Pfam" id="PF25011"/>
    </source>
</evidence>
<evidence type="ECO:0000256" key="3">
    <source>
        <dbReference type="ARBA" id="ARBA00022729"/>
    </source>
</evidence>
<dbReference type="InterPro" id="IPR056858">
    <property type="entry name" value="VSR_TRX"/>
</dbReference>
<evidence type="ECO:0000256" key="4">
    <source>
        <dbReference type="ARBA" id="ARBA00022737"/>
    </source>
</evidence>
<feature type="chain" id="PRO_5035929534" description="PA domain-containing protein" evidence="10">
    <location>
        <begin position="19"/>
        <end position="454"/>
    </location>
</feature>
<dbReference type="Pfam" id="PF02225">
    <property type="entry name" value="PA"/>
    <property type="match status" value="1"/>
</dbReference>
<evidence type="ECO:0000313" key="13">
    <source>
        <dbReference type="EMBL" id="CAD8119175.1"/>
    </source>
</evidence>
<dbReference type="GO" id="GO:0012505">
    <property type="term" value="C:endomembrane system"/>
    <property type="evidence" value="ECO:0007669"/>
    <property type="project" value="UniProtKB-SubCell"/>
</dbReference>
<protein>
    <recommendedName>
        <fullName evidence="15">PA domain-containing protein</fullName>
    </recommendedName>
</protein>
<feature type="transmembrane region" description="Helical" evidence="9">
    <location>
        <begin position="394"/>
        <end position="416"/>
    </location>
</feature>
<keyword evidence="5 9" id="KW-1133">Transmembrane helix</keyword>
<keyword evidence="2 9" id="KW-0812">Transmembrane</keyword>
<accession>A0A8S1QW43</accession>
<evidence type="ECO:0000256" key="8">
    <source>
        <dbReference type="ARBA" id="ARBA00037847"/>
    </source>
</evidence>
<keyword evidence="14" id="KW-1185">Reference proteome</keyword>
<dbReference type="PANTHER" id="PTHR22702:SF1">
    <property type="entry name" value="PROTEASE-ASSOCIATED DOMAIN-CONTAINING PROTEIN 1"/>
    <property type="match status" value="1"/>
</dbReference>
<dbReference type="AlphaFoldDB" id="A0A8S1QW43"/>
<keyword evidence="3 10" id="KW-0732">Signal</keyword>
<evidence type="ECO:0000256" key="5">
    <source>
        <dbReference type="ARBA" id="ARBA00022989"/>
    </source>
</evidence>
<feature type="domain" description="Vacuolar sorting receptor thioredoxin-like" evidence="12">
    <location>
        <begin position="182"/>
        <end position="365"/>
    </location>
</feature>
<sequence length="454" mass="52814">MFILFILFASGFQKLTLIQPQKLINKLGSDIKYSMANFGEIPWGERMIGTLIPTYPILGCESILPSQDHQFIFIQRGECTFVTKVRNAQTAGFKFVIIGDNINDDIDNNFSMLNDGTGSSINIPSIIVGSKWTKEFQDIFKNKNNTDYSENTIKLLMKFDIIKQDIAHVLFSIDLLNPNSLQIISDYKPYQQLFEHQLVKYQFLYPIFSLTYKTDEQFNIQSLNCIASGRYCTFDPDGDDYGTGQDVLEEIIRQLCLKKLNINVFFNYLDLFKDQCKEPYLFEYCFSQLIVLLNYPIQNVHQCYDNSYKQLKSNSNNKLNFYNTLLEEQLEIISQFSYSSFPPVLLNNHFVIKNVTAKNIFINLCESFLNPPRICNNQIDHLQTEDNLYQSNSFIKLLIILLVVLLIFLLIATLIYKKLMQRDQQQQTTEQVHELVTQYIQFVESKASQKKNSQ</sequence>
<proteinExistence type="predicted"/>
<name>A0A8S1QW43_9CILI</name>
<comment type="caution">
    <text evidence="13">The sequence shown here is derived from an EMBL/GenBank/DDBJ whole genome shotgun (WGS) entry which is preliminary data.</text>
</comment>
<reference evidence="13" key="1">
    <citation type="submission" date="2021-01" db="EMBL/GenBank/DDBJ databases">
        <authorList>
            <consortium name="Genoscope - CEA"/>
            <person name="William W."/>
        </authorList>
    </citation>
    <scope>NUCLEOTIDE SEQUENCE</scope>
</reference>
<keyword evidence="6 9" id="KW-0472">Membrane</keyword>
<keyword evidence="7" id="KW-0325">Glycoprotein</keyword>
<evidence type="ECO:0008006" key="15">
    <source>
        <dbReference type="Google" id="ProtNLM"/>
    </source>
</evidence>
<evidence type="ECO:0000256" key="7">
    <source>
        <dbReference type="ARBA" id="ARBA00023180"/>
    </source>
</evidence>
<dbReference type="PANTHER" id="PTHR22702">
    <property type="entry name" value="PROTEASE-ASSOCIATED DOMAIN-CONTAINING PROTEIN"/>
    <property type="match status" value="1"/>
</dbReference>
<evidence type="ECO:0000259" key="11">
    <source>
        <dbReference type="Pfam" id="PF02225"/>
    </source>
</evidence>
<dbReference type="EMBL" id="CAJJDN010000120">
    <property type="protein sequence ID" value="CAD8119175.1"/>
    <property type="molecule type" value="Genomic_DNA"/>
</dbReference>
<gene>
    <name evidence="13" type="ORF">PSON_ATCC_30995.1.T1200044</name>
</gene>
<evidence type="ECO:0000256" key="10">
    <source>
        <dbReference type="SAM" id="SignalP"/>
    </source>
</evidence>
<comment type="subcellular location">
    <subcellularLocation>
        <location evidence="8">Endomembrane system</location>
        <topology evidence="8">Single-pass membrane protein</topology>
    </subcellularLocation>
    <subcellularLocation>
        <location evidence="1">Membrane</location>
        <topology evidence="1">Single-pass type I membrane protein</topology>
    </subcellularLocation>
</comment>
<dbReference type="GO" id="GO:0016020">
    <property type="term" value="C:membrane"/>
    <property type="evidence" value="ECO:0007669"/>
    <property type="project" value="UniProtKB-SubCell"/>
</dbReference>
<evidence type="ECO:0000256" key="2">
    <source>
        <dbReference type="ARBA" id="ARBA00022692"/>
    </source>
</evidence>
<evidence type="ECO:0000256" key="1">
    <source>
        <dbReference type="ARBA" id="ARBA00004479"/>
    </source>
</evidence>
<dbReference type="InterPro" id="IPR003137">
    <property type="entry name" value="PA_domain"/>
</dbReference>
<evidence type="ECO:0000313" key="14">
    <source>
        <dbReference type="Proteomes" id="UP000692954"/>
    </source>
</evidence>
<organism evidence="13 14">
    <name type="scientific">Paramecium sonneborni</name>
    <dbReference type="NCBI Taxonomy" id="65129"/>
    <lineage>
        <taxon>Eukaryota</taxon>
        <taxon>Sar</taxon>
        <taxon>Alveolata</taxon>
        <taxon>Ciliophora</taxon>
        <taxon>Intramacronucleata</taxon>
        <taxon>Oligohymenophorea</taxon>
        <taxon>Peniculida</taxon>
        <taxon>Parameciidae</taxon>
        <taxon>Paramecium</taxon>
    </lineage>
</organism>
<dbReference type="OrthoDB" id="10045365at2759"/>
<dbReference type="Pfam" id="PF25011">
    <property type="entry name" value="VSR_TRX"/>
    <property type="match status" value="1"/>
</dbReference>
<feature type="domain" description="PA" evidence="11">
    <location>
        <begin position="70"/>
        <end position="130"/>
    </location>
</feature>
<keyword evidence="4" id="KW-0677">Repeat</keyword>
<evidence type="ECO:0000256" key="6">
    <source>
        <dbReference type="ARBA" id="ARBA00023136"/>
    </source>
</evidence>
<feature type="signal peptide" evidence="10">
    <location>
        <begin position="1"/>
        <end position="18"/>
    </location>
</feature>